<dbReference type="GO" id="GO:0008017">
    <property type="term" value="F:microtubule binding"/>
    <property type="evidence" value="ECO:0007669"/>
    <property type="project" value="TreeGrafter"/>
</dbReference>
<name>M2R0C5_CERS8</name>
<dbReference type="HOGENOM" id="CLU_252929_0_0_1"/>
<gene>
    <name evidence="3" type="ORF">CERSUDRAFT_122798</name>
</gene>
<dbReference type="GO" id="GO:0005737">
    <property type="term" value="C:cytoplasm"/>
    <property type="evidence" value="ECO:0007669"/>
    <property type="project" value="TreeGrafter"/>
</dbReference>
<feature type="coiled-coil region" evidence="1">
    <location>
        <begin position="599"/>
        <end position="689"/>
    </location>
</feature>
<dbReference type="Gene3D" id="1.10.287.1490">
    <property type="match status" value="2"/>
</dbReference>
<proteinExistence type="predicted"/>
<dbReference type="PANTHER" id="PTHR18947:SF28">
    <property type="entry name" value="GIRDIN, ISOFORM A"/>
    <property type="match status" value="1"/>
</dbReference>
<feature type="coiled-coil region" evidence="1">
    <location>
        <begin position="501"/>
        <end position="535"/>
    </location>
</feature>
<keyword evidence="4" id="KW-1185">Reference proteome</keyword>
<feature type="coiled-coil region" evidence="1">
    <location>
        <begin position="347"/>
        <end position="381"/>
    </location>
</feature>
<dbReference type="GO" id="GO:0030705">
    <property type="term" value="P:cytoskeleton-dependent intracellular transport"/>
    <property type="evidence" value="ECO:0007669"/>
    <property type="project" value="TreeGrafter"/>
</dbReference>
<feature type="region of interest" description="Disordered" evidence="2">
    <location>
        <begin position="957"/>
        <end position="979"/>
    </location>
</feature>
<dbReference type="GO" id="GO:0031122">
    <property type="term" value="P:cytoplasmic microtubule organization"/>
    <property type="evidence" value="ECO:0007669"/>
    <property type="project" value="TreeGrafter"/>
</dbReference>
<dbReference type="GO" id="GO:0051959">
    <property type="term" value="F:dynein light intermediate chain binding"/>
    <property type="evidence" value="ECO:0007669"/>
    <property type="project" value="TreeGrafter"/>
</dbReference>
<accession>M2R0C5</accession>
<keyword evidence="1" id="KW-0175">Coiled coil</keyword>
<feature type="compositionally biased region" description="Basic residues" evidence="2">
    <location>
        <begin position="243"/>
        <end position="259"/>
    </location>
</feature>
<dbReference type="EMBL" id="KB445795">
    <property type="protein sequence ID" value="EMD37945.1"/>
    <property type="molecule type" value="Genomic_DNA"/>
</dbReference>
<protein>
    <submittedName>
        <fullName evidence="3">Uncharacterized protein</fullName>
    </submittedName>
</protein>
<evidence type="ECO:0000313" key="4">
    <source>
        <dbReference type="Proteomes" id="UP000016930"/>
    </source>
</evidence>
<evidence type="ECO:0000313" key="3">
    <source>
        <dbReference type="EMBL" id="EMD37945.1"/>
    </source>
</evidence>
<evidence type="ECO:0000256" key="1">
    <source>
        <dbReference type="SAM" id="Coils"/>
    </source>
</evidence>
<feature type="compositionally biased region" description="Low complexity" evidence="2">
    <location>
        <begin position="957"/>
        <end position="972"/>
    </location>
</feature>
<sequence>MHSILGNLPTIPTWAEALPNVDSIALHLRHASRILNITHGGGNGIAIWNTDLLVHAPTFIEATMATVLESVVVQVLLLRLSLPFIRLLVRPKPFLDLHWIVRRTATYVVDVALVWMLLPHLGANGSSSGSTARHASLAMSQAIELAFLALFSVWPVVWLSLWVLCPPSMLKVIHSVVVCARSLVFRPVLAVIRSVVSIVELGFKVLDPTPGKVNIPPWLLLTISPFPFAAPLESSEEKESIKRTQRKAKKHSVRYGKTRKMTTSPRDKKILILRHGRPEMDARMVALRTRILSLRFEKACLDATNGAQRSETDELCARNNALVSENASLQSVVSGLHLSLEAFIAERNKLRLDITTLKSDYDALQDDYSRLCHEMMALRNNPATLQAKNGALASEEDALCSDVTILRTANETLTEDATKLQTDVITLHRGNAKLQEDVNTLHSDKKALADKVAELTSLVLSLELKNSTLSEANLQSHNSVTVLTSEKGALISGNTELKFRVDNVTSENAELVLANEKLRTELSVSADELKTLQTRLTLAQSYNSIVGAAHERLQAEHDASCEAVKTLNATCDDLRSERIKLQSSVATSQAASHALRSKCAELESQVESVDTEHRHLQATCNDLQFQLASSQTQVRTAQAHSAHLQSILEVVESEREDLRAELGFSEARRRSLRRRQEDILQRLTRAQAQVAQLHASAILSASSGTMSREAKFELSGTQPCGTAIQVDLHGPVELELSLNFSQLGDGEEFAAFVSADHSNKVLGGATEGSYTPAFVRSHMTSGEYHSPGTPSLVRDDSMRRCEPSVLFTPNGPGPGHVAVIHNEKLLEECDYAALNGSSLEYVDADHSLVGIKCCPPGEAPPVRDTAYSLLFEEDSPFQPERCSSPVFGCTGTQLHSGVPAFKQQDVLNVWMLTQQDVEVLIFCSNTNSKSRNITHHKDKLEAFLWSILDQVTSGRSAAARSRSSTTDGRSSAFEPEEGGTQIERAVETWAVPEQSVRLPLGRASGWRTLHFLGGVIRSWRRYISGSTALAATSLDVALISLWLFTNLEVSPLLQSCLGAMFRISYALGSLFAASRLLWRVLDNQKTMFTQFCEFFCSLALHLSAPERMLILGVSGNPSIRMMYTEDVAEEARNVQRLKTARGTLHTVSELWDQLNSSIERCQRREATMQTFLTDLKNLCSDKRQRQYQAKSAAELQRLSAFNTRCTLDLETFARRLNAGETALDILSRCVQSLVEDPNKLAVKICDLITDAEGLAADIAKSSADCADLVTSSKAFYISVVTEWGYMTESNIDGPTAVILRTPSMIPGNVDGVSPIAATSKVDKTDDVVSENHRSDAEDKRFIGNENNEPVDDVSEDSNSRETFTFYHSYVSVQPSVNCVGDKGLNVSDGAEPYPEIVGVVPLRTPALMILEEDRADRSLSNGV</sequence>
<reference evidence="3 4" key="1">
    <citation type="journal article" date="2012" name="Proc. Natl. Acad. Sci. U.S.A.">
        <title>Comparative genomics of Ceriporiopsis subvermispora and Phanerochaete chrysosporium provide insight into selective ligninolysis.</title>
        <authorList>
            <person name="Fernandez-Fueyo E."/>
            <person name="Ruiz-Duenas F.J."/>
            <person name="Ferreira P."/>
            <person name="Floudas D."/>
            <person name="Hibbett D.S."/>
            <person name="Canessa P."/>
            <person name="Larrondo L.F."/>
            <person name="James T.Y."/>
            <person name="Seelenfreund D."/>
            <person name="Lobos S."/>
            <person name="Polanco R."/>
            <person name="Tello M."/>
            <person name="Honda Y."/>
            <person name="Watanabe T."/>
            <person name="Watanabe T."/>
            <person name="Ryu J.S."/>
            <person name="Kubicek C.P."/>
            <person name="Schmoll M."/>
            <person name="Gaskell J."/>
            <person name="Hammel K.E."/>
            <person name="St John F.J."/>
            <person name="Vanden Wymelenberg A."/>
            <person name="Sabat G."/>
            <person name="Splinter BonDurant S."/>
            <person name="Syed K."/>
            <person name="Yadav J.S."/>
            <person name="Doddapaneni H."/>
            <person name="Subramanian V."/>
            <person name="Lavin J.L."/>
            <person name="Oguiza J.A."/>
            <person name="Perez G."/>
            <person name="Pisabarro A.G."/>
            <person name="Ramirez L."/>
            <person name="Santoyo F."/>
            <person name="Master E."/>
            <person name="Coutinho P.M."/>
            <person name="Henrissat B."/>
            <person name="Lombard V."/>
            <person name="Magnuson J.K."/>
            <person name="Kuees U."/>
            <person name="Hori C."/>
            <person name="Igarashi K."/>
            <person name="Samejima M."/>
            <person name="Held B.W."/>
            <person name="Barry K.W."/>
            <person name="LaButti K.M."/>
            <person name="Lapidus A."/>
            <person name="Lindquist E.A."/>
            <person name="Lucas S.M."/>
            <person name="Riley R."/>
            <person name="Salamov A.A."/>
            <person name="Hoffmeister D."/>
            <person name="Schwenk D."/>
            <person name="Hadar Y."/>
            <person name="Yarden O."/>
            <person name="de Vries R.P."/>
            <person name="Wiebenga A."/>
            <person name="Stenlid J."/>
            <person name="Eastwood D."/>
            <person name="Grigoriev I.V."/>
            <person name="Berka R.M."/>
            <person name="Blanchette R.A."/>
            <person name="Kersten P."/>
            <person name="Martinez A.T."/>
            <person name="Vicuna R."/>
            <person name="Cullen D."/>
        </authorList>
    </citation>
    <scope>NUCLEOTIDE SEQUENCE [LARGE SCALE GENOMIC DNA]</scope>
    <source>
        <strain evidence="3 4">B</strain>
    </source>
</reference>
<feature type="region of interest" description="Disordered" evidence="2">
    <location>
        <begin position="239"/>
        <end position="259"/>
    </location>
</feature>
<organism evidence="3 4">
    <name type="scientific">Ceriporiopsis subvermispora (strain B)</name>
    <name type="common">White-rot fungus</name>
    <name type="synonym">Gelatoporia subvermispora</name>
    <dbReference type="NCBI Taxonomy" id="914234"/>
    <lineage>
        <taxon>Eukaryota</taxon>
        <taxon>Fungi</taxon>
        <taxon>Dikarya</taxon>
        <taxon>Basidiomycota</taxon>
        <taxon>Agaricomycotina</taxon>
        <taxon>Agaricomycetes</taxon>
        <taxon>Polyporales</taxon>
        <taxon>Gelatoporiaceae</taxon>
        <taxon>Gelatoporia</taxon>
    </lineage>
</organism>
<dbReference type="Proteomes" id="UP000016930">
    <property type="component" value="Unassembled WGS sequence"/>
</dbReference>
<dbReference type="STRING" id="914234.M2R0C5"/>
<dbReference type="GO" id="GO:0005815">
    <property type="term" value="C:microtubule organizing center"/>
    <property type="evidence" value="ECO:0007669"/>
    <property type="project" value="TreeGrafter"/>
</dbReference>
<evidence type="ECO:0000256" key="2">
    <source>
        <dbReference type="SAM" id="MobiDB-lite"/>
    </source>
</evidence>
<dbReference type="PANTHER" id="PTHR18947">
    <property type="entry name" value="HOOK PROTEINS"/>
    <property type="match status" value="1"/>
</dbReference>